<dbReference type="Proteomes" id="UP000827092">
    <property type="component" value="Unassembled WGS sequence"/>
</dbReference>
<reference evidence="5 6" key="1">
    <citation type="journal article" date="2022" name="Nat. Ecol. Evol.">
        <title>A masculinizing supergene underlies an exaggerated male reproductive morph in a spider.</title>
        <authorList>
            <person name="Hendrickx F."/>
            <person name="De Corte Z."/>
            <person name="Sonet G."/>
            <person name="Van Belleghem S.M."/>
            <person name="Kostlbacher S."/>
            <person name="Vangestel C."/>
        </authorList>
    </citation>
    <scope>NUCLEOTIDE SEQUENCE [LARGE SCALE GENOMIC DNA]</scope>
    <source>
        <strain evidence="5">W744_W776</strain>
    </source>
</reference>
<sequence length="372" mass="42740">MSEKSFWTFIPQVKSPRRPIHRHNTDKPHSVQEEVVEEEDAEKGDADNAVEENSDGADNVVEEKRDGADNEVEEIGDSEKRDGADNEVEEIGDSEKGDGNKVEDCNALDKNSELLYVHQHVETANLVRKLDMYEAKAEQYKKKIKLLNQNNRRYKKKNLNLKSILKECVSKGFFNEDSLQILYKAAGPHTDFIDRQLCRANESYSPELRKFALTLHFYSPRAYKYVREAFNFCLPHPRTISRWYQHVEVEPGFTSEAMKALTRKVESSKWPLFFALTFDEMAIRQHIEFDGKKFHGYVDVGLDIEDDALPIAKEALVFMVVCINAQFKIPVGYFLCNGLNGEQKANLLKQCLILLHEHKVDIVSCTFDGLSI</sequence>
<dbReference type="AlphaFoldDB" id="A0AAV6TTD4"/>
<keyword evidence="1" id="KW-0175">Coiled coil</keyword>
<feature type="domain" description="Transposable element P transposase-like RNase H" evidence="4">
    <location>
        <begin position="250"/>
        <end position="371"/>
    </location>
</feature>
<proteinExistence type="predicted"/>
<evidence type="ECO:0008006" key="7">
    <source>
        <dbReference type="Google" id="ProtNLM"/>
    </source>
</evidence>
<evidence type="ECO:0000259" key="4">
    <source>
        <dbReference type="Pfam" id="PF21787"/>
    </source>
</evidence>
<evidence type="ECO:0000259" key="3">
    <source>
        <dbReference type="Pfam" id="PF12017"/>
    </source>
</evidence>
<feature type="region of interest" description="Disordered" evidence="2">
    <location>
        <begin position="1"/>
        <end position="104"/>
    </location>
</feature>
<dbReference type="Pfam" id="PF12017">
    <property type="entry name" value="Tnp_P_element"/>
    <property type="match status" value="1"/>
</dbReference>
<evidence type="ECO:0000313" key="5">
    <source>
        <dbReference type="EMBL" id="KAG8174941.1"/>
    </source>
</evidence>
<feature type="compositionally biased region" description="Basic and acidic residues" evidence="2">
    <location>
        <begin position="23"/>
        <end position="32"/>
    </location>
</feature>
<evidence type="ECO:0000313" key="6">
    <source>
        <dbReference type="Proteomes" id="UP000827092"/>
    </source>
</evidence>
<comment type="caution">
    <text evidence="5">The sequence shown here is derived from an EMBL/GenBank/DDBJ whole genome shotgun (WGS) entry which is preliminary data.</text>
</comment>
<gene>
    <name evidence="5" type="ORF">JTE90_001713</name>
</gene>
<protein>
    <recommendedName>
        <fullName evidence="7">DNA transposase THAP9</fullName>
    </recommendedName>
</protein>
<feature type="compositionally biased region" description="Acidic residues" evidence="2">
    <location>
        <begin position="34"/>
        <end position="55"/>
    </location>
</feature>
<dbReference type="EMBL" id="JAFNEN010001108">
    <property type="protein sequence ID" value="KAG8174941.1"/>
    <property type="molecule type" value="Genomic_DNA"/>
</dbReference>
<name>A0AAV6TTD4_9ARAC</name>
<evidence type="ECO:0000256" key="1">
    <source>
        <dbReference type="SAM" id="Coils"/>
    </source>
</evidence>
<feature type="coiled-coil region" evidence="1">
    <location>
        <begin position="123"/>
        <end position="157"/>
    </location>
</feature>
<dbReference type="InterPro" id="IPR021896">
    <property type="entry name" value="THAP9-like_HTH"/>
</dbReference>
<organism evidence="5 6">
    <name type="scientific">Oedothorax gibbosus</name>
    <dbReference type="NCBI Taxonomy" id="931172"/>
    <lineage>
        <taxon>Eukaryota</taxon>
        <taxon>Metazoa</taxon>
        <taxon>Ecdysozoa</taxon>
        <taxon>Arthropoda</taxon>
        <taxon>Chelicerata</taxon>
        <taxon>Arachnida</taxon>
        <taxon>Araneae</taxon>
        <taxon>Araneomorphae</taxon>
        <taxon>Entelegynae</taxon>
        <taxon>Araneoidea</taxon>
        <taxon>Linyphiidae</taxon>
        <taxon>Erigoninae</taxon>
        <taxon>Oedothorax</taxon>
    </lineage>
</organism>
<feature type="compositionally biased region" description="Basic and acidic residues" evidence="2">
    <location>
        <begin position="93"/>
        <end position="104"/>
    </location>
</feature>
<accession>A0AAV6TTD4</accession>
<keyword evidence="6" id="KW-1185">Reference proteome</keyword>
<dbReference type="InterPro" id="IPR048365">
    <property type="entry name" value="TNP-like_RNaseH_N"/>
</dbReference>
<evidence type="ECO:0000256" key="2">
    <source>
        <dbReference type="SAM" id="MobiDB-lite"/>
    </source>
</evidence>
<feature type="domain" description="THAP9-like helix-turn-helix" evidence="3">
    <location>
        <begin position="172"/>
        <end position="243"/>
    </location>
</feature>
<dbReference type="Pfam" id="PF21787">
    <property type="entry name" value="TNP-like_RNaseH_N"/>
    <property type="match status" value="1"/>
</dbReference>